<feature type="region of interest" description="Disordered" evidence="1">
    <location>
        <begin position="87"/>
        <end position="116"/>
    </location>
</feature>
<feature type="region of interest" description="Disordered" evidence="1">
    <location>
        <begin position="376"/>
        <end position="405"/>
    </location>
</feature>
<evidence type="ECO:0000313" key="2">
    <source>
        <dbReference type="EMBL" id="PNR59296.1"/>
    </source>
</evidence>
<dbReference type="AlphaFoldDB" id="A0A2K1KZU3"/>
<dbReference type="Gramene" id="Pp3c2_2400V3.1">
    <property type="protein sequence ID" value="Pp3c2_2400V3.1"/>
    <property type="gene ID" value="Pp3c2_2400"/>
</dbReference>
<feature type="compositionally biased region" description="Polar residues" evidence="1">
    <location>
        <begin position="104"/>
        <end position="116"/>
    </location>
</feature>
<gene>
    <name evidence="2" type="ORF">PHYPA_002087</name>
</gene>
<dbReference type="PaxDb" id="3218-PP1S7_5V6.1"/>
<dbReference type="InParanoid" id="A0A2K1KZU3"/>
<reference evidence="2 4" key="1">
    <citation type="journal article" date="2008" name="Science">
        <title>The Physcomitrella genome reveals evolutionary insights into the conquest of land by plants.</title>
        <authorList>
            <person name="Rensing S."/>
            <person name="Lang D."/>
            <person name="Zimmer A."/>
            <person name="Terry A."/>
            <person name="Salamov A."/>
            <person name="Shapiro H."/>
            <person name="Nishiyama T."/>
            <person name="Perroud P.-F."/>
            <person name="Lindquist E."/>
            <person name="Kamisugi Y."/>
            <person name="Tanahashi T."/>
            <person name="Sakakibara K."/>
            <person name="Fujita T."/>
            <person name="Oishi K."/>
            <person name="Shin-I T."/>
            <person name="Kuroki Y."/>
            <person name="Toyoda A."/>
            <person name="Suzuki Y."/>
            <person name="Hashimoto A."/>
            <person name="Yamaguchi K."/>
            <person name="Sugano A."/>
            <person name="Kohara Y."/>
            <person name="Fujiyama A."/>
            <person name="Anterola A."/>
            <person name="Aoki S."/>
            <person name="Ashton N."/>
            <person name="Barbazuk W.B."/>
            <person name="Barker E."/>
            <person name="Bennetzen J."/>
            <person name="Bezanilla M."/>
            <person name="Blankenship R."/>
            <person name="Cho S.H."/>
            <person name="Dutcher S."/>
            <person name="Estelle M."/>
            <person name="Fawcett J.A."/>
            <person name="Gundlach H."/>
            <person name="Hanada K."/>
            <person name="Heyl A."/>
            <person name="Hicks K.A."/>
            <person name="Hugh J."/>
            <person name="Lohr M."/>
            <person name="Mayer K."/>
            <person name="Melkozernov A."/>
            <person name="Murata T."/>
            <person name="Nelson D."/>
            <person name="Pils B."/>
            <person name="Prigge M."/>
            <person name="Reiss B."/>
            <person name="Renner T."/>
            <person name="Rombauts S."/>
            <person name="Rushton P."/>
            <person name="Sanderfoot A."/>
            <person name="Schween G."/>
            <person name="Shiu S.-H."/>
            <person name="Stueber K."/>
            <person name="Theodoulou F.L."/>
            <person name="Tu H."/>
            <person name="Van de Peer Y."/>
            <person name="Verrier P.J."/>
            <person name="Waters E."/>
            <person name="Wood A."/>
            <person name="Yang L."/>
            <person name="Cove D."/>
            <person name="Cuming A."/>
            <person name="Hasebe M."/>
            <person name="Lucas S."/>
            <person name="Mishler D.B."/>
            <person name="Reski R."/>
            <person name="Grigoriev I."/>
            <person name="Quatrano R.S."/>
            <person name="Boore J.L."/>
        </authorList>
    </citation>
    <scope>NUCLEOTIDE SEQUENCE [LARGE SCALE GENOMIC DNA]</scope>
    <source>
        <strain evidence="3 4">cv. Gransden 2004</strain>
    </source>
</reference>
<dbReference type="Proteomes" id="UP000006727">
    <property type="component" value="Chromosome 2"/>
</dbReference>
<reference evidence="2 4" key="2">
    <citation type="journal article" date="2018" name="Plant J.">
        <title>The Physcomitrella patens chromosome-scale assembly reveals moss genome structure and evolution.</title>
        <authorList>
            <person name="Lang D."/>
            <person name="Ullrich K.K."/>
            <person name="Murat F."/>
            <person name="Fuchs J."/>
            <person name="Jenkins J."/>
            <person name="Haas F.B."/>
            <person name="Piednoel M."/>
            <person name="Gundlach H."/>
            <person name="Van Bel M."/>
            <person name="Meyberg R."/>
            <person name="Vives C."/>
            <person name="Morata J."/>
            <person name="Symeonidi A."/>
            <person name="Hiss M."/>
            <person name="Muchero W."/>
            <person name="Kamisugi Y."/>
            <person name="Saleh O."/>
            <person name="Blanc G."/>
            <person name="Decker E.L."/>
            <person name="van Gessel N."/>
            <person name="Grimwood J."/>
            <person name="Hayes R.D."/>
            <person name="Graham S.W."/>
            <person name="Gunter L.E."/>
            <person name="McDaniel S.F."/>
            <person name="Hoernstein S.N.W."/>
            <person name="Larsson A."/>
            <person name="Li F.W."/>
            <person name="Perroud P.F."/>
            <person name="Phillips J."/>
            <person name="Ranjan P."/>
            <person name="Rokshar D.S."/>
            <person name="Rothfels C.J."/>
            <person name="Schneider L."/>
            <person name="Shu S."/>
            <person name="Stevenson D.W."/>
            <person name="Thummler F."/>
            <person name="Tillich M."/>
            <person name="Villarreal Aguilar J.C."/>
            <person name="Widiez T."/>
            <person name="Wong G.K."/>
            <person name="Wymore A."/>
            <person name="Zhang Y."/>
            <person name="Zimmer A.D."/>
            <person name="Quatrano R.S."/>
            <person name="Mayer K.F.X."/>
            <person name="Goodstein D."/>
            <person name="Casacuberta J.M."/>
            <person name="Vandepoele K."/>
            <person name="Reski R."/>
            <person name="Cuming A.C."/>
            <person name="Tuskan G.A."/>
            <person name="Maumus F."/>
            <person name="Salse J."/>
            <person name="Schmutz J."/>
            <person name="Rensing S.A."/>
        </authorList>
    </citation>
    <scope>NUCLEOTIDE SEQUENCE [LARGE SCALE GENOMIC DNA]</scope>
    <source>
        <strain evidence="3 4">cv. Gransden 2004</strain>
    </source>
</reference>
<evidence type="ECO:0000313" key="4">
    <source>
        <dbReference type="Proteomes" id="UP000006727"/>
    </source>
</evidence>
<sequence length="581" mass="64106">MKVSNQIASGLRVLLGGDNRSAVSSDQRFCVAMEAGVEWRTLLSVSNEATGKVSLISVDYCNLPIRCQFCLSTNHLVKECTGTRSMKEIGGRENRTKTPPQPGASATSVPQAPSSTNLRNHEVELPLPPTVVGQNPTILVGSSRSLEVRQRSDPEPSSQCTVRSVRGPAFESDRSAPQRPIVQRGRGGINGTQWVQVEQPPPRPHFDTMVELTHPAISPSFNRSRVATSMTPVRLSPRTSGLGDNEADANMEWLPTEPQGPEKALPTWVQSDVPTGYVFGSHSPSLVPVLPSPTVNMLQSGTLTAMTSEGRDVTAIPQDIRTWATSDNQMITLVAAPSEGVSGQGINVLCIQPYTAAVRPNVTNDEKVLQSALLVGDKMPPPPSPPMGCSTLDSSPPVVVQRSKTTSPDENAIRYSWDNRRQCGVRVMARLDRFYTFRPNWVGDNLITEYAIRGDYAHADHLPVVCSLQIVPLSLRPSAFKMSARYLTDEVVKRRVAQIWTSHLRDDFLKKLRRVIKYYHGYSVQKAQQYRREELYWRTCMSQTMEDLQADPYDVSLQERLGAVARGSKSRGAEGRRVPHS</sequence>
<feature type="region of interest" description="Disordered" evidence="1">
    <location>
        <begin position="144"/>
        <end position="187"/>
    </location>
</feature>
<dbReference type="Gramene" id="Pp3c2_2400V3.2">
    <property type="protein sequence ID" value="Pp3c2_2400V3.2"/>
    <property type="gene ID" value="Pp3c2_2400"/>
</dbReference>
<dbReference type="EnsemblPlants" id="Pp3c2_2400V3.2">
    <property type="protein sequence ID" value="Pp3c2_2400V3.2"/>
    <property type="gene ID" value="Pp3c2_2400"/>
</dbReference>
<organism evidence="2">
    <name type="scientific">Physcomitrium patens</name>
    <name type="common">Spreading-leaved earth moss</name>
    <name type="synonym">Physcomitrella patens</name>
    <dbReference type="NCBI Taxonomy" id="3218"/>
    <lineage>
        <taxon>Eukaryota</taxon>
        <taxon>Viridiplantae</taxon>
        <taxon>Streptophyta</taxon>
        <taxon>Embryophyta</taxon>
        <taxon>Bryophyta</taxon>
        <taxon>Bryophytina</taxon>
        <taxon>Bryopsida</taxon>
        <taxon>Funariidae</taxon>
        <taxon>Funariales</taxon>
        <taxon>Funariaceae</taxon>
        <taxon>Physcomitrium</taxon>
    </lineage>
</organism>
<name>A0A2K1KZU3_PHYPA</name>
<feature type="compositionally biased region" description="Basic and acidic residues" evidence="1">
    <location>
        <begin position="87"/>
        <end position="96"/>
    </location>
</feature>
<evidence type="ECO:0000313" key="3">
    <source>
        <dbReference type="EnsemblPlants" id="Pp3c2_2400V3.1"/>
    </source>
</evidence>
<evidence type="ECO:0000256" key="1">
    <source>
        <dbReference type="SAM" id="MobiDB-lite"/>
    </source>
</evidence>
<dbReference type="EnsemblPlants" id="Pp3c2_2400V3.1">
    <property type="protein sequence ID" value="Pp3c2_2400V3.1"/>
    <property type="gene ID" value="Pp3c2_2400"/>
</dbReference>
<accession>A0A2K1KZU3</accession>
<protein>
    <submittedName>
        <fullName evidence="2 3">Uncharacterized protein</fullName>
    </submittedName>
</protein>
<reference evidence="3" key="3">
    <citation type="submission" date="2020-12" db="UniProtKB">
        <authorList>
            <consortium name="EnsemblPlants"/>
        </authorList>
    </citation>
    <scope>IDENTIFICATION</scope>
</reference>
<dbReference type="EMBL" id="ABEU02000002">
    <property type="protein sequence ID" value="PNR59296.1"/>
    <property type="molecule type" value="Genomic_DNA"/>
</dbReference>
<keyword evidence="4" id="KW-1185">Reference proteome</keyword>
<proteinExistence type="predicted"/>